<evidence type="ECO:0000256" key="3">
    <source>
        <dbReference type="ARBA" id="ARBA00022759"/>
    </source>
</evidence>
<dbReference type="GO" id="GO:0016787">
    <property type="term" value="F:hydrolase activity"/>
    <property type="evidence" value="ECO:0007669"/>
    <property type="project" value="UniProtKB-KW"/>
</dbReference>
<name>A0A6B9KXS4_CITMA</name>
<dbReference type="InterPro" id="IPR001568">
    <property type="entry name" value="RNase_T2-like"/>
</dbReference>
<keyword evidence="3" id="KW-0255">Endonuclease</keyword>
<evidence type="ECO:0000256" key="7">
    <source>
        <dbReference type="SAM" id="SignalP"/>
    </source>
</evidence>
<evidence type="ECO:0000256" key="1">
    <source>
        <dbReference type="ARBA" id="ARBA00007469"/>
    </source>
</evidence>
<sequence length="224" mass="25467">MSATLFIFIVMFVSCISSGAAQNSSGFDHFWLVQSWPPVYCQQINCKRKASDFVLHGLWPVNSTGHSLKNSSKATPNFYAMIRNHSFAIEMDEYWPSLGSTEGHDPLKHIGFWEHEWEQHGSGQPYEGLYYVQAAIRLRKSVNLLRILGNQGIFPDGRNYWKTAYVDAIKAIYGYPILKCYNGHLLKELIICVDGQARNFISCSKKEQGSSNCHKNIINFPPPK</sequence>
<feature type="signal peptide" evidence="7">
    <location>
        <begin position="1"/>
        <end position="21"/>
    </location>
</feature>
<dbReference type="PANTHER" id="PTHR11240">
    <property type="entry name" value="RIBONUCLEASE T2"/>
    <property type="match status" value="1"/>
</dbReference>
<accession>A0A6B9KXS4</accession>
<dbReference type="GO" id="GO:0003723">
    <property type="term" value="F:RNA binding"/>
    <property type="evidence" value="ECO:0007669"/>
    <property type="project" value="InterPro"/>
</dbReference>
<proteinExistence type="evidence at transcript level"/>
<dbReference type="AlphaFoldDB" id="A0A6B9KXS4"/>
<dbReference type="InterPro" id="IPR036430">
    <property type="entry name" value="RNase_T2-like_sf"/>
</dbReference>
<dbReference type="GO" id="GO:0005576">
    <property type="term" value="C:extracellular region"/>
    <property type="evidence" value="ECO:0007669"/>
    <property type="project" value="TreeGrafter"/>
</dbReference>
<keyword evidence="7" id="KW-0732">Signal</keyword>
<dbReference type="Gene3D" id="3.90.730.10">
    <property type="entry name" value="Ribonuclease T2-like"/>
    <property type="match status" value="1"/>
</dbReference>
<evidence type="ECO:0000256" key="4">
    <source>
        <dbReference type="ARBA" id="ARBA00022801"/>
    </source>
</evidence>
<evidence type="ECO:0000256" key="5">
    <source>
        <dbReference type="ARBA" id="ARBA00023239"/>
    </source>
</evidence>
<evidence type="ECO:0000256" key="2">
    <source>
        <dbReference type="ARBA" id="ARBA00022722"/>
    </source>
</evidence>
<dbReference type="InterPro" id="IPR018188">
    <property type="entry name" value="RNase_T2_His_AS_1"/>
</dbReference>
<dbReference type="PANTHER" id="PTHR11240:SF75">
    <property type="entry name" value="RIBONUCLEASE 3"/>
    <property type="match status" value="1"/>
</dbReference>
<dbReference type="GO" id="GO:0006401">
    <property type="term" value="P:RNA catabolic process"/>
    <property type="evidence" value="ECO:0007669"/>
    <property type="project" value="TreeGrafter"/>
</dbReference>
<keyword evidence="5" id="KW-0456">Lyase</keyword>
<dbReference type="PROSITE" id="PS00530">
    <property type="entry name" value="RNASE_T2_1"/>
    <property type="match status" value="1"/>
</dbReference>
<feature type="chain" id="PRO_5025496997" evidence="7">
    <location>
        <begin position="22"/>
        <end position="224"/>
    </location>
</feature>
<evidence type="ECO:0000256" key="6">
    <source>
        <dbReference type="RuleBase" id="RU004328"/>
    </source>
</evidence>
<dbReference type="EMBL" id="MN652900">
    <property type="protein sequence ID" value="QHA79780.1"/>
    <property type="molecule type" value="mRNA"/>
</dbReference>
<evidence type="ECO:0000313" key="8">
    <source>
        <dbReference type="EMBL" id="QHA79780.1"/>
    </source>
</evidence>
<dbReference type="SUPFAM" id="SSF55895">
    <property type="entry name" value="Ribonuclease Rh-like"/>
    <property type="match status" value="1"/>
</dbReference>
<comment type="similarity">
    <text evidence="1 6">Belongs to the RNase T2 family.</text>
</comment>
<protein>
    <submittedName>
        <fullName evidence="8">S4-ribonuclease</fullName>
    </submittedName>
</protein>
<keyword evidence="2" id="KW-0540">Nuclease</keyword>
<organism evidence="8">
    <name type="scientific">Citrus maxima</name>
    <name type="common">Pomelo</name>
    <name type="synonym">Citrus grandis</name>
    <dbReference type="NCBI Taxonomy" id="37334"/>
    <lineage>
        <taxon>Eukaryota</taxon>
        <taxon>Viridiplantae</taxon>
        <taxon>Streptophyta</taxon>
        <taxon>Embryophyta</taxon>
        <taxon>Tracheophyta</taxon>
        <taxon>Spermatophyta</taxon>
        <taxon>Magnoliopsida</taxon>
        <taxon>eudicotyledons</taxon>
        <taxon>Gunneridae</taxon>
        <taxon>Pentapetalae</taxon>
        <taxon>rosids</taxon>
        <taxon>malvids</taxon>
        <taxon>Sapindales</taxon>
        <taxon>Rutaceae</taxon>
        <taxon>Aurantioideae</taxon>
        <taxon>Citrus</taxon>
    </lineage>
</organism>
<reference evidence="8" key="1">
    <citation type="submission" date="2019-11" db="EMBL/GenBank/DDBJ databases">
        <title>Citrus has S-RNase-based self-incompatibility: evolution of self-compatibility by a mutant Sm-RNase.</title>
        <authorList>
            <person name="Mei L."/>
        </authorList>
    </citation>
    <scope>NUCLEOTIDE SEQUENCE</scope>
</reference>
<dbReference type="Pfam" id="PF00445">
    <property type="entry name" value="Ribonuclease_T2"/>
    <property type="match status" value="1"/>
</dbReference>
<keyword evidence="4" id="KW-0378">Hydrolase</keyword>
<dbReference type="GO" id="GO:0033897">
    <property type="term" value="F:ribonuclease T2 activity"/>
    <property type="evidence" value="ECO:0007669"/>
    <property type="project" value="InterPro"/>
</dbReference>